<comment type="caution">
    <text evidence="1">The sequence shown here is derived from an EMBL/GenBank/DDBJ whole genome shotgun (WGS) entry which is preliminary data.</text>
</comment>
<dbReference type="EMBL" id="BSXS01007870">
    <property type="protein sequence ID" value="GME90600.1"/>
    <property type="molecule type" value="Genomic_DNA"/>
</dbReference>
<keyword evidence="2" id="KW-1185">Reference proteome</keyword>
<reference evidence="1" key="1">
    <citation type="submission" date="2023-04" db="EMBL/GenBank/DDBJ databases">
        <title>Ambrosiozyma monospora NBRC 10751.</title>
        <authorList>
            <person name="Ichikawa N."/>
            <person name="Sato H."/>
            <person name="Tonouchi N."/>
        </authorList>
    </citation>
    <scope>NUCLEOTIDE SEQUENCE</scope>
    <source>
        <strain evidence="1">NBRC 10751</strain>
    </source>
</reference>
<sequence>MFSIGQRKDSSASLPPISESLFSQLPNHQQQDQQQQLQQTNSYYQQGASPSPHSSGSLPPILPSPFSQAPNHQSPPQTLPPIGQYGTSLQRQDSSPSNYGGNGGTSARSSGAPSPWSSTNFEQYQYSRSNSIPPVTSNNNTNQLPLPYTMPPILSPGPGLGSRSTSASTSSLPNAPSSTAVPGAPSLISPSLPSSSTFLGSAASRRNPQYSSLPHTHPTNNHNNHNNQQYYH</sequence>
<name>A0ACB5TLE5_AMBMO</name>
<evidence type="ECO:0000313" key="2">
    <source>
        <dbReference type="Proteomes" id="UP001165064"/>
    </source>
</evidence>
<accession>A0ACB5TLE5</accession>
<evidence type="ECO:0000313" key="1">
    <source>
        <dbReference type="EMBL" id="GME90600.1"/>
    </source>
</evidence>
<dbReference type="Proteomes" id="UP001165064">
    <property type="component" value="Unassembled WGS sequence"/>
</dbReference>
<organism evidence="1 2">
    <name type="scientific">Ambrosiozyma monospora</name>
    <name type="common">Yeast</name>
    <name type="synonym">Endomycopsis monosporus</name>
    <dbReference type="NCBI Taxonomy" id="43982"/>
    <lineage>
        <taxon>Eukaryota</taxon>
        <taxon>Fungi</taxon>
        <taxon>Dikarya</taxon>
        <taxon>Ascomycota</taxon>
        <taxon>Saccharomycotina</taxon>
        <taxon>Pichiomycetes</taxon>
        <taxon>Pichiales</taxon>
        <taxon>Pichiaceae</taxon>
        <taxon>Ambrosiozyma</taxon>
    </lineage>
</organism>
<gene>
    <name evidence="1" type="ORF">Amon02_000873900</name>
</gene>
<proteinExistence type="predicted"/>
<protein>
    <submittedName>
        <fullName evidence="1">Unnamed protein product</fullName>
    </submittedName>
</protein>